<dbReference type="EMBL" id="CP001654">
    <property type="protein sequence ID" value="ACS87311.1"/>
    <property type="molecule type" value="Genomic_DNA"/>
</dbReference>
<gene>
    <name evidence="1" type="ordered locus">Dd703_3553</name>
</gene>
<dbReference type="AlphaFoldDB" id="C6C3Y4"/>
<protein>
    <recommendedName>
        <fullName evidence="3">DUF4276 family protein</fullName>
    </recommendedName>
</protein>
<dbReference type="eggNOG" id="ENOG50303BN">
    <property type="taxonomic scope" value="Bacteria"/>
</dbReference>
<name>C6C3Y4_MUSP7</name>
<accession>C6C3Y4</accession>
<organism evidence="1 2">
    <name type="scientific">Musicola paradisiaca (strain Ech703)</name>
    <name type="common">Dickeya paradisiaca</name>
    <name type="synonym">Dickeya dadantii</name>
    <dbReference type="NCBI Taxonomy" id="579405"/>
    <lineage>
        <taxon>Bacteria</taxon>
        <taxon>Pseudomonadati</taxon>
        <taxon>Pseudomonadota</taxon>
        <taxon>Gammaproteobacteria</taxon>
        <taxon>Enterobacterales</taxon>
        <taxon>Pectobacteriaceae</taxon>
        <taxon>Musicola</taxon>
    </lineage>
</organism>
<dbReference type="Proteomes" id="UP000002734">
    <property type="component" value="Chromosome"/>
</dbReference>
<dbReference type="Pfam" id="PF14103">
    <property type="entry name" value="DUF4276"/>
    <property type="match status" value="1"/>
</dbReference>
<dbReference type="HOGENOM" id="CLU_109798_0_0_6"/>
<dbReference type="KEGG" id="dda:Dd703_3553"/>
<evidence type="ECO:0008006" key="3">
    <source>
        <dbReference type="Google" id="ProtNLM"/>
    </source>
</evidence>
<dbReference type="STRING" id="579405.Dd703_3553"/>
<evidence type="ECO:0000313" key="1">
    <source>
        <dbReference type="EMBL" id="ACS87311.1"/>
    </source>
</evidence>
<dbReference type="RefSeq" id="WP_015855208.1">
    <property type="nucleotide sequence ID" value="NC_012880.1"/>
</dbReference>
<keyword evidence="2" id="KW-1185">Reference proteome</keyword>
<proteinExistence type="predicted"/>
<reference evidence="1" key="1">
    <citation type="submission" date="2009-06" db="EMBL/GenBank/DDBJ databases">
        <title>Complete sequence of Dickeya dadantii Ech703.</title>
        <authorList>
            <consortium name="US DOE Joint Genome Institute"/>
            <person name="Lucas S."/>
            <person name="Copeland A."/>
            <person name="Lapidus A."/>
            <person name="Glavina del Rio T."/>
            <person name="Dalin E."/>
            <person name="Tice H."/>
            <person name="Bruce D."/>
            <person name="Goodwin L."/>
            <person name="Pitluck S."/>
            <person name="Chertkov O."/>
            <person name="Brettin T."/>
            <person name="Detter J.C."/>
            <person name="Han C."/>
            <person name="Larimer F."/>
            <person name="Land M."/>
            <person name="Hauser L."/>
            <person name="Kyrpides N."/>
            <person name="Mikhailova N."/>
            <person name="Balakrishnan V."/>
            <person name="Glasner J."/>
            <person name="Perna N.T."/>
        </authorList>
    </citation>
    <scope>NUCLEOTIDE SEQUENCE [LARGE SCALE GENOMIC DNA]</scope>
    <source>
        <strain evidence="1">Ech703</strain>
    </source>
</reference>
<dbReference type="InterPro" id="IPR025455">
    <property type="entry name" value="DUF4276"/>
</dbReference>
<sequence>MHFNILVEGESEVKFLKKLMPFLHGNQGVAHSWNIHKHQGIGSLPANLNAAPNKANNSLLHNLPAKLRAYEKIANPLNRIIVLIDIDNNVKSTFLEKLNNLKNTQAPNTDVRFVLACEELEAWYMGDRNALVQYNPNINIAILDTYVQDSICGTWELLMRADDPSLLKPKTPYWKSLNKKIEWSKRITPHMNFSNNTSPSFNFLLSSLI</sequence>
<evidence type="ECO:0000313" key="2">
    <source>
        <dbReference type="Proteomes" id="UP000002734"/>
    </source>
</evidence>